<evidence type="ECO:0000256" key="1">
    <source>
        <dbReference type="SAM" id="Phobius"/>
    </source>
</evidence>
<dbReference type="Proteomes" id="UP000053477">
    <property type="component" value="Unassembled WGS sequence"/>
</dbReference>
<evidence type="ECO:0000313" key="2">
    <source>
        <dbReference type="EMBL" id="KLO04626.1"/>
    </source>
</evidence>
<reference evidence="2 3" key="1">
    <citation type="submission" date="2015-04" db="EMBL/GenBank/DDBJ databases">
        <title>Complete genome sequence of Schizopora paradoxa KUC8140, a cosmopolitan wood degrader in East Asia.</title>
        <authorList>
            <consortium name="DOE Joint Genome Institute"/>
            <person name="Min B."/>
            <person name="Park H."/>
            <person name="Jang Y."/>
            <person name="Kim J.-J."/>
            <person name="Kim K.H."/>
            <person name="Pangilinan J."/>
            <person name="Lipzen A."/>
            <person name="Riley R."/>
            <person name="Grigoriev I.V."/>
            <person name="Spatafora J.W."/>
            <person name="Choi I.-G."/>
        </authorList>
    </citation>
    <scope>NUCLEOTIDE SEQUENCE [LARGE SCALE GENOMIC DNA]</scope>
    <source>
        <strain evidence="2 3">KUC8140</strain>
    </source>
</reference>
<feature type="transmembrane region" description="Helical" evidence="1">
    <location>
        <begin position="6"/>
        <end position="29"/>
    </location>
</feature>
<gene>
    <name evidence="2" type="ORF">SCHPADRAFT_896886</name>
</gene>
<dbReference type="EMBL" id="KQ086481">
    <property type="protein sequence ID" value="KLO04626.1"/>
    <property type="molecule type" value="Genomic_DNA"/>
</dbReference>
<keyword evidence="1" id="KW-1133">Transmembrane helix</keyword>
<dbReference type="InParanoid" id="A0A0H2RIE3"/>
<evidence type="ECO:0000313" key="3">
    <source>
        <dbReference type="Proteomes" id="UP000053477"/>
    </source>
</evidence>
<dbReference type="AlphaFoldDB" id="A0A0H2RIE3"/>
<accession>A0A0H2RIE3</accession>
<keyword evidence="1" id="KW-0812">Transmembrane</keyword>
<name>A0A0H2RIE3_9AGAM</name>
<organism evidence="2 3">
    <name type="scientific">Schizopora paradoxa</name>
    <dbReference type="NCBI Taxonomy" id="27342"/>
    <lineage>
        <taxon>Eukaryota</taxon>
        <taxon>Fungi</taxon>
        <taxon>Dikarya</taxon>
        <taxon>Basidiomycota</taxon>
        <taxon>Agaricomycotina</taxon>
        <taxon>Agaricomycetes</taxon>
        <taxon>Hymenochaetales</taxon>
        <taxon>Schizoporaceae</taxon>
        <taxon>Schizopora</taxon>
    </lineage>
</organism>
<keyword evidence="3" id="KW-1185">Reference proteome</keyword>
<proteinExistence type="predicted"/>
<protein>
    <submittedName>
        <fullName evidence="2">Uncharacterized protein</fullName>
    </submittedName>
</protein>
<keyword evidence="1" id="KW-0472">Membrane</keyword>
<sequence>MSVSPVGVLSIMCPIAFAISISTSAYIWYRQRQAILDRRRSTDIPLSVLRGAEEMSKSSSKTAAAPMNHDNNNIFAGIGKYKYTYGVDISVLADDGNVIVVGNTLQIVNVSFATHHF</sequence>